<sequence length="277" mass="30898">MKKLLFVSILAIGFYACDFGGKTDKPADKIPAEEVDLTPKNISYAIVSTFPRDGGNFTQGLEYAGDGKMLESAGQHGESDIRYTDITTGKVLEKTELDKAYFGEGCTQLNGKIYQLTYQEELCFVYDAKTLKLVNKFPYTFGEGWGITNNGKDLIISNGSSNLFFVNPETFQEVKRVGVTNQYGPVANINELEMIKGFIYANVWQTDKIIKIDPDNGHVIGIIDLSDLRAKTGIPPLSMFDEKAPEVLNGIAYDSAQNRIFITGKYWPKLFEVKFDN</sequence>
<accession>A0ABT4UNW3</accession>
<dbReference type="SUPFAM" id="SSF50969">
    <property type="entry name" value="YVTN repeat-like/Quinoprotein amine dehydrogenase"/>
    <property type="match status" value="1"/>
</dbReference>
<dbReference type="EMBL" id="JAQGEF010000033">
    <property type="protein sequence ID" value="MDA3616534.1"/>
    <property type="molecule type" value="Genomic_DNA"/>
</dbReference>
<reference evidence="1 2" key="1">
    <citation type="submission" date="2022-12" db="EMBL/GenBank/DDBJ databases">
        <title>Chitinophagaceae gen. sp. nov., a new member of the family Chitinophagaceae, isolated from soil in a chemical factory.</title>
        <authorList>
            <person name="Ke Z."/>
        </authorList>
    </citation>
    <scope>NUCLEOTIDE SEQUENCE [LARGE SCALE GENOMIC DNA]</scope>
    <source>
        <strain evidence="1 2">LY-5</strain>
    </source>
</reference>
<evidence type="ECO:0000313" key="2">
    <source>
        <dbReference type="Proteomes" id="UP001210231"/>
    </source>
</evidence>
<organism evidence="1 2">
    <name type="scientific">Polluticaenibacter yanchengensis</name>
    <dbReference type="NCBI Taxonomy" id="3014562"/>
    <lineage>
        <taxon>Bacteria</taxon>
        <taxon>Pseudomonadati</taxon>
        <taxon>Bacteroidota</taxon>
        <taxon>Chitinophagia</taxon>
        <taxon>Chitinophagales</taxon>
        <taxon>Chitinophagaceae</taxon>
        <taxon>Polluticaenibacter</taxon>
    </lineage>
</organism>
<dbReference type="RefSeq" id="WP_407032864.1">
    <property type="nucleotide sequence ID" value="NZ_JAQGEF010000033.1"/>
</dbReference>
<dbReference type="InterPro" id="IPR007788">
    <property type="entry name" value="QCT"/>
</dbReference>
<dbReference type="Pfam" id="PF05096">
    <property type="entry name" value="Glu_cyclase_2"/>
    <property type="match status" value="1"/>
</dbReference>
<dbReference type="PANTHER" id="PTHR31270">
    <property type="entry name" value="GLUTAMINYL-PEPTIDE CYCLOTRANSFERASE"/>
    <property type="match status" value="1"/>
</dbReference>
<dbReference type="PANTHER" id="PTHR31270:SF1">
    <property type="entry name" value="GLUTAMINYL-PEPTIDE CYCLOTRANSFERASE"/>
    <property type="match status" value="1"/>
</dbReference>
<dbReference type="Proteomes" id="UP001210231">
    <property type="component" value="Unassembled WGS sequence"/>
</dbReference>
<dbReference type="InterPro" id="IPR015943">
    <property type="entry name" value="WD40/YVTN_repeat-like_dom_sf"/>
</dbReference>
<comment type="caution">
    <text evidence="1">The sequence shown here is derived from an EMBL/GenBank/DDBJ whole genome shotgun (WGS) entry which is preliminary data.</text>
</comment>
<dbReference type="InterPro" id="IPR011044">
    <property type="entry name" value="Quino_amine_DH_bsu"/>
</dbReference>
<name>A0ABT4UNW3_9BACT</name>
<proteinExistence type="predicted"/>
<evidence type="ECO:0000313" key="1">
    <source>
        <dbReference type="EMBL" id="MDA3616534.1"/>
    </source>
</evidence>
<keyword evidence="2" id="KW-1185">Reference proteome</keyword>
<gene>
    <name evidence="1" type="ORF">O3P16_17110</name>
</gene>
<dbReference type="PROSITE" id="PS51257">
    <property type="entry name" value="PROKAR_LIPOPROTEIN"/>
    <property type="match status" value="1"/>
</dbReference>
<protein>
    <submittedName>
        <fullName evidence="1">Glutaminyl-peptide cyclotransferase</fullName>
    </submittedName>
</protein>
<dbReference type="Gene3D" id="2.130.10.10">
    <property type="entry name" value="YVTN repeat-like/Quinoprotein amine dehydrogenase"/>
    <property type="match status" value="1"/>
</dbReference>